<feature type="repeat" description="WD" evidence="4">
    <location>
        <begin position="374"/>
        <end position="415"/>
    </location>
</feature>
<dbReference type="PROSITE" id="PS50294">
    <property type="entry name" value="WD_REPEATS_REGION"/>
    <property type="match status" value="1"/>
</dbReference>
<evidence type="ECO:0000256" key="4">
    <source>
        <dbReference type="PROSITE-ProRule" id="PRU00221"/>
    </source>
</evidence>
<organism evidence="6 7">
    <name type="scientific">Mesorhabditis belari</name>
    <dbReference type="NCBI Taxonomy" id="2138241"/>
    <lineage>
        <taxon>Eukaryota</taxon>
        <taxon>Metazoa</taxon>
        <taxon>Ecdysozoa</taxon>
        <taxon>Nematoda</taxon>
        <taxon>Chromadorea</taxon>
        <taxon>Rhabditida</taxon>
        <taxon>Rhabditina</taxon>
        <taxon>Rhabditomorpha</taxon>
        <taxon>Rhabditoidea</taxon>
        <taxon>Rhabditidae</taxon>
        <taxon>Mesorhabditinae</taxon>
        <taxon>Mesorhabditis</taxon>
    </lineage>
</organism>
<dbReference type="SMART" id="SM00320">
    <property type="entry name" value="WD40"/>
    <property type="match status" value="6"/>
</dbReference>
<dbReference type="PANTHER" id="PTHR16017:SF0">
    <property type="entry name" value="WD REPEAT-CONTAINING PROTEIN 70"/>
    <property type="match status" value="1"/>
</dbReference>
<sequence length="672" mass="74318">MESRTKTSHENLEEGEASTTNSSTKGNENATAASSANTDKRARTFDLTAIFEETKRTAQTQFAESHLAKEEEKGSEHSARQGTSKAQTSREKAHENSDGRGTNSDGNGAGPVAAEEADSDDDFMPSLPPGFAPKNDQSAKDDESDGDDFADYAGEGLPVIKLIPAASEVTLEHGSKMAVTAIAFDGPGTRFLAGGYDCSLSMFEFQKMDRSLKADRVVEPCENNVIHHLSFSPNGESIIVCNGSPQVILLDRRGTRFGETVRGDQYLVDLSNTKGHTATVMCSVWNPIVKGEFLTCSDDGTIRFWHLDDFKQITKQINKQRKIIKLKNANGKRAQPQTCALSFDGKLVAAGCGDGSLQVWKNSKIIVSTTYLVRKAHNGAITCVRFSHDGKRLLTRGLDGALKLWSLDDNKAPLKMKTGLHTEYKESDCGWAPRGEVIYVTCSPATEGGAGSLQFLDPETFEVVYKIEYPNGVSAIRCIWHPRLNQMLVSLSDGTLRIYYDPETSLMGIKQCVTRPLRRSRAEEVIKEEMILAPLALEMFQGRGEEPEDKEVTEWRLRRYLRMKDNEIRKPFKKPAEMPLSGPSTGGRINKTGGTIHSFLAQQMGKERNKDFLADNDVRASILRHAEAAEAEPLYVAKAYAKTQPVTLFQNKIADDDDEEEEAPMMKRPKRE</sequence>
<dbReference type="InterPro" id="IPR051858">
    <property type="entry name" value="WD_repeat_GAD-1"/>
</dbReference>
<feature type="compositionally biased region" description="Polar residues" evidence="5">
    <location>
        <begin position="17"/>
        <end position="28"/>
    </location>
</feature>
<dbReference type="InterPro" id="IPR015943">
    <property type="entry name" value="WD40/YVTN_repeat-like_dom_sf"/>
</dbReference>
<dbReference type="PANTHER" id="PTHR16017">
    <property type="entry name" value="GASTRULATION DEFECTIVE PROTEIN 1-RELATED"/>
    <property type="match status" value="1"/>
</dbReference>
<feature type="repeat" description="WD" evidence="4">
    <location>
        <begin position="273"/>
        <end position="315"/>
    </location>
</feature>
<evidence type="ECO:0000313" key="7">
    <source>
        <dbReference type="WBParaSite" id="MBELARI_LOCUS21656"/>
    </source>
</evidence>
<accession>A0AAF3F4X5</accession>
<dbReference type="InterPro" id="IPR001680">
    <property type="entry name" value="WD40_rpt"/>
</dbReference>
<feature type="compositionally biased region" description="Basic and acidic residues" evidence="5">
    <location>
        <begin position="66"/>
        <end position="79"/>
    </location>
</feature>
<dbReference type="Proteomes" id="UP000887575">
    <property type="component" value="Unassembled WGS sequence"/>
</dbReference>
<dbReference type="WBParaSite" id="MBELARI_LOCUS21656">
    <property type="protein sequence ID" value="MBELARI_LOCUS21656"/>
    <property type="gene ID" value="MBELARI_LOCUS21656"/>
</dbReference>
<evidence type="ECO:0000256" key="5">
    <source>
        <dbReference type="SAM" id="MobiDB-lite"/>
    </source>
</evidence>
<dbReference type="SUPFAM" id="SSF50978">
    <property type="entry name" value="WD40 repeat-like"/>
    <property type="match status" value="1"/>
</dbReference>
<feature type="region of interest" description="Disordered" evidence="5">
    <location>
        <begin position="1"/>
        <end position="42"/>
    </location>
</feature>
<feature type="compositionally biased region" description="Basic and acidic residues" evidence="5">
    <location>
        <begin position="1"/>
        <end position="12"/>
    </location>
</feature>
<name>A0AAF3F4X5_9BILA</name>
<feature type="region of interest" description="Disordered" evidence="5">
    <location>
        <begin position="651"/>
        <end position="672"/>
    </location>
</feature>
<keyword evidence="2" id="KW-0677">Repeat</keyword>
<evidence type="ECO:0000256" key="2">
    <source>
        <dbReference type="ARBA" id="ARBA00022737"/>
    </source>
</evidence>
<keyword evidence="1 4" id="KW-0853">WD repeat</keyword>
<comment type="similarity">
    <text evidence="3">Belongs to the WD repeat GAD-1 family.</text>
</comment>
<keyword evidence="6" id="KW-1185">Reference proteome</keyword>
<dbReference type="AlphaFoldDB" id="A0AAF3F4X5"/>
<dbReference type="Pfam" id="PF00400">
    <property type="entry name" value="WD40"/>
    <property type="match status" value="4"/>
</dbReference>
<dbReference type="FunFam" id="2.130.10.10:FF:001319">
    <property type="entry name" value="Gastrulation defective protein 1"/>
    <property type="match status" value="1"/>
</dbReference>
<feature type="region of interest" description="Disordered" evidence="5">
    <location>
        <begin position="56"/>
        <end position="151"/>
    </location>
</feature>
<proteinExistence type="inferred from homology"/>
<dbReference type="GO" id="GO:0005634">
    <property type="term" value="C:nucleus"/>
    <property type="evidence" value="ECO:0007669"/>
    <property type="project" value="TreeGrafter"/>
</dbReference>
<dbReference type="PROSITE" id="PS50082">
    <property type="entry name" value="WD_REPEATS_2"/>
    <property type="match status" value="2"/>
</dbReference>
<evidence type="ECO:0000256" key="3">
    <source>
        <dbReference type="ARBA" id="ARBA00038343"/>
    </source>
</evidence>
<dbReference type="Gene3D" id="2.130.10.10">
    <property type="entry name" value="YVTN repeat-like/Quinoprotein amine dehydrogenase"/>
    <property type="match status" value="2"/>
</dbReference>
<evidence type="ECO:0000313" key="6">
    <source>
        <dbReference type="Proteomes" id="UP000887575"/>
    </source>
</evidence>
<feature type="compositionally biased region" description="Basic and acidic residues" evidence="5">
    <location>
        <begin position="88"/>
        <end position="98"/>
    </location>
</feature>
<reference evidence="7" key="1">
    <citation type="submission" date="2024-02" db="UniProtKB">
        <authorList>
            <consortium name="WormBaseParasite"/>
        </authorList>
    </citation>
    <scope>IDENTIFICATION</scope>
</reference>
<evidence type="ECO:0000256" key="1">
    <source>
        <dbReference type="ARBA" id="ARBA00022574"/>
    </source>
</evidence>
<protein>
    <submittedName>
        <fullName evidence="7">Uncharacterized protein</fullName>
    </submittedName>
</protein>
<dbReference type="GO" id="GO:0035861">
    <property type="term" value="C:site of double-strand break"/>
    <property type="evidence" value="ECO:0007669"/>
    <property type="project" value="TreeGrafter"/>
</dbReference>
<dbReference type="InterPro" id="IPR036322">
    <property type="entry name" value="WD40_repeat_dom_sf"/>
</dbReference>